<dbReference type="AlphaFoldDB" id="A0A6M5YK51"/>
<keyword evidence="2" id="KW-1185">Reference proteome</keyword>
<dbReference type="Proteomes" id="UP000503447">
    <property type="component" value="Chromosome"/>
</dbReference>
<dbReference type="PANTHER" id="PTHR34613">
    <property type="entry name" value="SLL0800 PROTEIN"/>
    <property type="match status" value="1"/>
</dbReference>
<evidence type="ECO:0000313" key="1">
    <source>
        <dbReference type="EMBL" id="QJW93666.1"/>
    </source>
</evidence>
<reference evidence="2" key="1">
    <citation type="submission" date="2020-05" db="EMBL/GenBank/DDBJ databases">
        <title>Frigoriglobus tundricola gen. nov., sp. nov., a psychrotolerant cellulolytic planctomycete of the family Gemmataceae with two divergent copies of 16S rRNA gene.</title>
        <authorList>
            <person name="Kulichevskaya I.S."/>
            <person name="Ivanova A.A."/>
            <person name="Naumoff D.G."/>
            <person name="Beletsky A.V."/>
            <person name="Rijpstra W.I.C."/>
            <person name="Sinninghe Damste J.S."/>
            <person name="Mardanov A.V."/>
            <person name="Ravin N.V."/>
            <person name="Dedysh S.N."/>
        </authorList>
    </citation>
    <scope>NUCLEOTIDE SEQUENCE [LARGE SCALE GENOMIC DNA]</scope>
    <source>
        <strain evidence="2">PL17</strain>
    </source>
</reference>
<dbReference type="RefSeq" id="WP_171469821.1">
    <property type="nucleotide sequence ID" value="NZ_CP053452.2"/>
</dbReference>
<evidence type="ECO:0000313" key="2">
    <source>
        <dbReference type="Proteomes" id="UP000503447"/>
    </source>
</evidence>
<dbReference type="KEGG" id="ftj:FTUN_1174"/>
<dbReference type="PANTHER" id="PTHR34613:SF1">
    <property type="entry name" value="SLL6017 PROTEIN"/>
    <property type="match status" value="1"/>
</dbReference>
<gene>
    <name evidence="1" type="ORF">FTUN_1174</name>
</gene>
<sequence length="284" mass="30840">MSKPYDAASKDLLQLDPAAWAGFVGVVRPPDRVALTDSDLSAVTAAADKVVLIRDAVPWLLDIEFQSWRDPTLPRQLLKYNALLHDRHKCPVASVLIVLAESADSPAYTGRYGVAPPFGPAWDFGYTVVRVWEASAEALLAGPLALAPLAPVSDVALDAVPDVIRRLADRASGESDPATTDRLLTAVGLLLRLRYGQMTSSELISRYPEIREMAPFKKFLDEGRVEGRAEALRAALLRQGRKKLGKPSAEHEAALAALTDLVRLEALTEKILDVTTWGALLEDA</sequence>
<protein>
    <recommendedName>
        <fullName evidence="3">DUF4351 domain-containing protein</fullName>
    </recommendedName>
</protein>
<accession>A0A6M5YK51</accession>
<name>A0A6M5YK51_9BACT</name>
<organism evidence="1 2">
    <name type="scientific">Frigoriglobus tundricola</name>
    <dbReference type="NCBI Taxonomy" id="2774151"/>
    <lineage>
        <taxon>Bacteria</taxon>
        <taxon>Pseudomonadati</taxon>
        <taxon>Planctomycetota</taxon>
        <taxon>Planctomycetia</taxon>
        <taxon>Gemmatales</taxon>
        <taxon>Gemmataceae</taxon>
        <taxon>Frigoriglobus</taxon>
    </lineage>
</organism>
<proteinExistence type="predicted"/>
<evidence type="ECO:0008006" key="3">
    <source>
        <dbReference type="Google" id="ProtNLM"/>
    </source>
</evidence>
<dbReference type="EMBL" id="CP053452">
    <property type="protein sequence ID" value="QJW93666.1"/>
    <property type="molecule type" value="Genomic_DNA"/>
</dbReference>